<feature type="transmembrane region" description="Helical" evidence="11">
    <location>
        <begin position="163"/>
        <end position="186"/>
    </location>
</feature>
<dbReference type="InterPro" id="IPR050428">
    <property type="entry name" value="TCS_sensor_his_kinase"/>
</dbReference>
<feature type="domain" description="HAMP" evidence="13">
    <location>
        <begin position="187"/>
        <end position="240"/>
    </location>
</feature>
<evidence type="ECO:0000256" key="11">
    <source>
        <dbReference type="SAM" id="Phobius"/>
    </source>
</evidence>
<keyword evidence="8 11" id="KW-1133">Transmembrane helix</keyword>
<evidence type="ECO:0000256" key="3">
    <source>
        <dbReference type="ARBA" id="ARBA00012438"/>
    </source>
</evidence>
<dbReference type="AlphaFoldDB" id="A0A848KNP3"/>
<keyword evidence="5" id="KW-0808">Transferase</keyword>
<dbReference type="GO" id="GO:0005886">
    <property type="term" value="C:plasma membrane"/>
    <property type="evidence" value="ECO:0007669"/>
    <property type="project" value="UniProtKB-SubCell"/>
</dbReference>
<keyword evidence="9" id="KW-0902">Two-component regulatory system</keyword>
<evidence type="ECO:0000256" key="4">
    <source>
        <dbReference type="ARBA" id="ARBA00022553"/>
    </source>
</evidence>
<gene>
    <name evidence="14" type="ORF">FGL95_31630</name>
</gene>
<dbReference type="Proteomes" id="UP000535543">
    <property type="component" value="Unassembled WGS sequence"/>
</dbReference>
<evidence type="ECO:0000256" key="8">
    <source>
        <dbReference type="ARBA" id="ARBA00022989"/>
    </source>
</evidence>
<evidence type="ECO:0000313" key="15">
    <source>
        <dbReference type="Proteomes" id="UP000535543"/>
    </source>
</evidence>
<dbReference type="GO" id="GO:0000155">
    <property type="term" value="F:phosphorelay sensor kinase activity"/>
    <property type="evidence" value="ECO:0007669"/>
    <property type="project" value="InterPro"/>
</dbReference>
<dbReference type="RefSeq" id="WP_169594975.1">
    <property type="nucleotide sequence ID" value="NZ_VCQU01000020.1"/>
</dbReference>
<dbReference type="SMART" id="SM00304">
    <property type="entry name" value="HAMP"/>
    <property type="match status" value="1"/>
</dbReference>
<evidence type="ECO:0000256" key="2">
    <source>
        <dbReference type="ARBA" id="ARBA00004236"/>
    </source>
</evidence>
<evidence type="ECO:0000256" key="7">
    <source>
        <dbReference type="ARBA" id="ARBA00022777"/>
    </source>
</evidence>
<evidence type="ECO:0000256" key="1">
    <source>
        <dbReference type="ARBA" id="ARBA00000085"/>
    </source>
</evidence>
<dbReference type="Gene3D" id="1.10.287.130">
    <property type="match status" value="1"/>
</dbReference>
<evidence type="ECO:0000259" key="12">
    <source>
        <dbReference type="PROSITE" id="PS50109"/>
    </source>
</evidence>
<reference evidence="14 15" key="2">
    <citation type="submission" date="2020-06" db="EMBL/GenBank/DDBJ databases">
        <title>Antribacter stalactiti gen. nov., sp. nov., a new member of the family Nacardiaceae isolated from a cave.</title>
        <authorList>
            <person name="Kim I.S."/>
        </authorList>
    </citation>
    <scope>NUCLEOTIDE SEQUENCE [LARGE SCALE GENOMIC DNA]</scope>
    <source>
        <strain evidence="14 15">YC2-7</strain>
    </source>
</reference>
<protein>
    <recommendedName>
        <fullName evidence="3">histidine kinase</fullName>
        <ecNumber evidence="3">2.7.13.3</ecNumber>
    </recommendedName>
</protein>
<dbReference type="InterPro" id="IPR003661">
    <property type="entry name" value="HisK_dim/P_dom"/>
</dbReference>
<reference evidence="14 15" key="1">
    <citation type="submission" date="2019-05" db="EMBL/GenBank/DDBJ databases">
        <authorList>
            <person name="Lee S.D."/>
        </authorList>
    </citation>
    <scope>NUCLEOTIDE SEQUENCE [LARGE SCALE GENOMIC DNA]</scope>
    <source>
        <strain evidence="14 15">YC2-7</strain>
    </source>
</reference>
<dbReference type="CDD" id="cd00075">
    <property type="entry name" value="HATPase"/>
    <property type="match status" value="1"/>
</dbReference>
<keyword evidence="15" id="KW-1185">Reference proteome</keyword>
<dbReference type="CDD" id="cd00082">
    <property type="entry name" value="HisKA"/>
    <property type="match status" value="1"/>
</dbReference>
<dbReference type="Gene3D" id="3.30.565.10">
    <property type="entry name" value="Histidine kinase-like ATPase, C-terminal domain"/>
    <property type="match status" value="1"/>
</dbReference>
<organism evidence="14 15">
    <name type="scientific">Antrihabitans stalactiti</name>
    <dbReference type="NCBI Taxonomy" id="2584121"/>
    <lineage>
        <taxon>Bacteria</taxon>
        <taxon>Bacillati</taxon>
        <taxon>Actinomycetota</taxon>
        <taxon>Actinomycetes</taxon>
        <taxon>Mycobacteriales</taxon>
        <taxon>Nocardiaceae</taxon>
        <taxon>Antrihabitans</taxon>
    </lineage>
</organism>
<dbReference type="EC" id="2.7.13.3" evidence="3"/>
<dbReference type="InterPro" id="IPR036890">
    <property type="entry name" value="HATPase_C_sf"/>
</dbReference>
<comment type="subcellular location">
    <subcellularLocation>
        <location evidence="2">Cell membrane</location>
    </subcellularLocation>
</comment>
<dbReference type="InterPro" id="IPR004358">
    <property type="entry name" value="Sig_transdc_His_kin-like_C"/>
</dbReference>
<dbReference type="EMBL" id="VCQU01000020">
    <property type="protein sequence ID" value="NMN99578.1"/>
    <property type="molecule type" value="Genomic_DNA"/>
</dbReference>
<keyword evidence="7" id="KW-0418">Kinase</keyword>
<feature type="transmembrane region" description="Helical" evidence="11">
    <location>
        <begin position="20"/>
        <end position="41"/>
    </location>
</feature>
<evidence type="ECO:0000313" key="14">
    <source>
        <dbReference type="EMBL" id="NMN99578.1"/>
    </source>
</evidence>
<dbReference type="InterPro" id="IPR003594">
    <property type="entry name" value="HATPase_dom"/>
</dbReference>
<dbReference type="SMART" id="SM00387">
    <property type="entry name" value="HATPase_c"/>
    <property type="match status" value="1"/>
</dbReference>
<dbReference type="InterPro" id="IPR003660">
    <property type="entry name" value="HAMP_dom"/>
</dbReference>
<sequence length="460" mass="48771">MIIETLNPQRWSVRAKSAVAAAFVVSVCFAIASGLLLFVLYRSLETTALDAAAARADQIRVQLETDSPTKLDRSLLATDSQIGAVQIVDASGAVLAASNGAPADPLVRTSMSDGQLTDLGRVEDPDGTFDYWVSGRATAVGGRTVTILVGADREPVESVVSRVAVLLAIGAPILLVVVVVSTYRLVGAALRPVENIRGRVAAISSTDLAQRVPVPIARDEIAHLATTMNEMLARLETGQAAQQRFVSDASHELRSPLATITTALEIAAGRPDLIDKDLIDESLLPEARRMNQLIEDLLLLARSDENAVEWQRVDADLDDLLLAEAGRLRLIGTVETVVHIEPCRVVGDPAALGRAIRNLVDNAARHAASTVTLSCRPESDRAVIKVCDDGPGIPSYERDRVFQRFVRLDTARARASGGAGLGLSIVEQIVRVHGGTVAIADTPGGGTTFTVSLPLGQTIS</sequence>
<evidence type="ECO:0000256" key="9">
    <source>
        <dbReference type="ARBA" id="ARBA00023012"/>
    </source>
</evidence>
<dbReference type="PROSITE" id="PS50885">
    <property type="entry name" value="HAMP"/>
    <property type="match status" value="1"/>
</dbReference>
<comment type="caution">
    <text evidence="14">The sequence shown here is derived from an EMBL/GenBank/DDBJ whole genome shotgun (WGS) entry which is preliminary data.</text>
</comment>
<dbReference type="SUPFAM" id="SSF55874">
    <property type="entry name" value="ATPase domain of HSP90 chaperone/DNA topoisomerase II/histidine kinase"/>
    <property type="match status" value="1"/>
</dbReference>
<dbReference type="InterPro" id="IPR005467">
    <property type="entry name" value="His_kinase_dom"/>
</dbReference>
<dbReference type="Pfam" id="PF00512">
    <property type="entry name" value="HisKA"/>
    <property type="match status" value="1"/>
</dbReference>
<evidence type="ECO:0000256" key="5">
    <source>
        <dbReference type="ARBA" id="ARBA00022679"/>
    </source>
</evidence>
<evidence type="ECO:0000256" key="6">
    <source>
        <dbReference type="ARBA" id="ARBA00022692"/>
    </source>
</evidence>
<dbReference type="CDD" id="cd06225">
    <property type="entry name" value="HAMP"/>
    <property type="match status" value="1"/>
</dbReference>
<dbReference type="Gene3D" id="6.10.340.10">
    <property type="match status" value="1"/>
</dbReference>
<keyword evidence="10 11" id="KW-0472">Membrane</keyword>
<comment type="catalytic activity">
    <reaction evidence="1">
        <text>ATP + protein L-histidine = ADP + protein N-phospho-L-histidine.</text>
        <dbReference type="EC" id="2.7.13.3"/>
    </reaction>
</comment>
<dbReference type="SUPFAM" id="SSF47384">
    <property type="entry name" value="Homodimeric domain of signal transducing histidine kinase"/>
    <property type="match status" value="1"/>
</dbReference>
<dbReference type="SMART" id="SM00388">
    <property type="entry name" value="HisKA"/>
    <property type="match status" value="1"/>
</dbReference>
<dbReference type="Pfam" id="PF02518">
    <property type="entry name" value="HATPase_c"/>
    <property type="match status" value="1"/>
</dbReference>
<name>A0A848KNP3_9NOCA</name>
<accession>A0A848KNP3</accession>
<keyword evidence="4" id="KW-0597">Phosphoprotein</keyword>
<dbReference type="InterPro" id="IPR036097">
    <property type="entry name" value="HisK_dim/P_sf"/>
</dbReference>
<dbReference type="SUPFAM" id="SSF158472">
    <property type="entry name" value="HAMP domain-like"/>
    <property type="match status" value="1"/>
</dbReference>
<dbReference type="PANTHER" id="PTHR45436">
    <property type="entry name" value="SENSOR HISTIDINE KINASE YKOH"/>
    <property type="match status" value="1"/>
</dbReference>
<keyword evidence="6 11" id="KW-0812">Transmembrane</keyword>
<dbReference type="PRINTS" id="PR00344">
    <property type="entry name" value="BCTRLSENSOR"/>
</dbReference>
<dbReference type="PROSITE" id="PS50109">
    <property type="entry name" value="HIS_KIN"/>
    <property type="match status" value="1"/>
</dbReference>
<feature type="domain" description="Histidine kinase" evidence="12">
    <location>
        <begin position="248"/>
        <end position="457"/>
    </location>
</feature>
<evidence type="ECO:0000259" key="13">
    <source>
        <dbReference type="PROSITE" id="PS50885"/>
    </source>
</evidence>
<dbReference type="PANTHER" id="PTHR45436:SF5">
    <property type="entry name" value="SENSOR HISTIDINE KINASE TRCS"/>
    <property type="match status" value="1"/>
</dbReference>
<proteinExistence type="predicted"/>
<dbReference type="Pfam" id="PF00672">
    <property type="entry name" value="HAMP"/>
    <property type="match status" value="1"/>
</dbReference>
<evidence type="ECO:0000256" key="10">
    <source>
        <dbReference type="ARBA" id="ARBA00023136"/>
    </source>
</evidence>